<comment type="subcellular location">
    <subcellularLocation>
        <location evidence="1">Cell membrane</location>
        <topology evidence="1">Multi-pass membrane protein</topology>
    </subcellularLocation>
</comment>
<dbReference type="InterPro" id="IPR020846">
    <property type="entry name" value="MFS_dom"/>
</dbReference>
<evidence type="ECO:0000256" key="7">
    <source>
        <dbReference type="ARBA" id="ARBA00023136"/>
    </source>
</evidence>
<feature type="transmembrane region" description="Helical" evidence="8">
    <location>
        <begin position="280"/>
        <end position="298"/>
    </location>
</feature>
<gene>
    <name evidence="10" type="ORF">H6P80_02370</name>
</gene>
<feature type="transmembrane region" description="Helical" evidence="8">
    <location>
        <begin position="332"/>
        <end position="350"/>
    </location>
</feature>
<keyword evidence="3" id="KW-1003">Cell membrane</keyword>
<dbReference type="SUPFAM" id="SSF103473">
    <property type="entry name" value="MFS general substrate transporter"/>
    <property type="match status" value="1"/>
</dbReference>
<name>A0A842HRM7_9SPHN</name>
<comment type="caution">
    <text evidence="10">The sequence shown here is derived from an EMBL/GenBank/DDBJ whole genome shotgun (WGS) entry which is preliminary data.</text>
</comment>
<keyword evidence="4 8" id="KW-0812">Transmembrane</keyword>
<dbReference type="GO" id="GO:0005886">
    <property type="term" value="C:plasma membrane"/>
    <property type="evidence" value="ECO:0007669"/>
    <property type="project" value="UniProtKB-SubCell"/>
</dbReference>
<accession>A0A842HRM7</accession>
<feature type="domain" description="Major facilitator superfamily (MFS) profile" evidence="9">
    <location>
        <begin position="75"/>
        <end position="480"/>
    </location>
</feature>
<dbReference type="InterPro" id="IPR036259">
    <property type="entry name" value="MFS_trans_sf"/>
</dbReference>
<feature type="transmembrane region" description="Helical" evidence="8">
    <location>
        <begin position="426"/>
        <end position="446"/>
    </location>
</feature>
<dbReference type="PANTHER" id="PTHR23517">
    <property type="entry name" value="RESISTANCE PROTEIN MDTM, PUTATIVE-RELATED-RELATED"/>
    <property type="match status" value="1"/>
</dbReference>
<feature type="transmembrane region" description="Helical" evidence="8">
    <location>
        <begin position="205"/>
        <end position="227"/>
    </location>
</feature>
<dbReference type="EMBL" id="JACJVJ010000001">
    <property type="protein sequence ID" value="MBC2776458.1"/>
    <property type="molecule type" value="Genomic_DNA"/>
</dbReference>
<feature type="transmembrane region" description="Helical" evidence="8">
    <location>
        <begin position="233"/>
        <end position="253"/>
    </location>
</feature>
<dbReference type="InterPro" id="IPR005279">
    <property type="entry name" value="Dipep/tripep_permease"/>
</dbReference>
<evidence type="ECO:0000256" key="4">
    <source>
        <dbReference type="ARBA" id="ARBA00022692"/>
    </source>
</evidence>
<feature type="transmembrane region" description="Helical" evidence="8">
    <location>
        <begin position="149"/>
        <end position="176"/>
    </location>
</feature>
<evidence type="ECO:0000313" key="11">
    <source>
        <dbReference type="Proteomes" id="UP000564378"/>
    </source>
</evidence>
<proteinExistence type="predicted"/>
<sequence>MRLFWRNHASRRGILPGRAATSRGAKRIATDTGAGLASSAPPPTATFLGHPKGLAYLAMTEAWERFSFYGMRALLVLYMVQELLLPGHIENVAGMAALRGGLESMTGPLSTQAFASQVFGLYAGFVYFTPLFGGWIADRWLGAKKTVMIGIVLMTLGHFAMAFEVTVLFALTLLVLGSGCLKGNIAAQVGHLYPKADEARRTRGFTIFSTGINIGAVAGPVVCGLLAQLYGWHIGFGAAGLFMLVAALIYFSGMRHFAAERPRAKSAEPITPLERHERRMLGLIGVILVISLCQFLAYDQIFNVGMIWVSEQVDLATAAGTVPVPWFASLDSLASVLVVPLLILLWGWQARHGREPGDLGKIGIGAAVMAASMASLAVGSWLAGAGPAGIVFPLIAFTLSGVAFMWSWPTMLALVSRRAPAKTNALMMATVYLTAFVTGIGSGYIAGFYESMGATGFWILNSGISLSGAIAILLFGPALKRAMDANERETA</sequence>
<dbReference type="AlphaFoldDB" id="A0A842HRM7"/>
<keyword evidence="5" id="KW-0653">Protein transport</keyword>
<organism evidence="10 11">
    <name type="scientific">Parasphingopyxis marina</name>
    <dbReference type="NCBI Taxonomy" id="2761622"/>
    <lineage>
        <taxon>Bacteria</taxon>
        <taxon>Pseudomonadati</taxon>
        <taxon>Pseudomonadota</taxon>
        <taxon>Alphaproteobacteria</taxon>
        <taxon>Sphingomonadales</taxon>
        <taxon>Sphingomonadaceae</taxon>
        <taxon>Parasphingopyxis</taxon>
    </lineage>
</organism>
<evidence type="ECO:0000256" key="3">
    <source>
        <dbReference type="ARBA" id="ARBA00022475"/>
    </source>
</evidence>
<dbReference type="RefSeq" id="WP_185799740.1">
    <property type="nucleotide sequence ID" value="NZ_JACJVJ010000001.1"/>
</dbReference>
<dbReference type="InterPro" id="IPR050171">
    <property type="entry name" value="MFS_Transporters"/>
</dbReference>
<keyword evidence="2" id="KW-0813">Transport</keyword>
<dbReference type="CDD" id="cd17346">
    <property type="entry name" value="MFS_DtpA_like"/>
    <property type="match status" value="1"/>
</dbReference>
<keyword evidence="11" id="KW-1185">Reference proteome</keyword>
<feature type="transmembrane region" description="Helical" evidence="8">
    <location>
        <begin position="390"/>
        <end position="414"/>
    </location>
</feature>
<dbReference type="GO" id="GO:1904680">
    <property type="term" value="F:peptide transmembrane transporter activity"/>
    <property type="evidence" value="ECO:0007669"/>
    <property type="project" value="InterPro"/>
</dbReference>
<reference evidence="10 11" key="1">
    <citation type="submission" date="2020-08" db="EMBL/GenBank/DDBJ databases">
        <title>Draft genome sequence of Parasphingopyxis sp. GrpM-11.</title>
        <authorList>
            <person name="Oh J."/>
            <person name="Roh D.-H."/>
        </authorList>
    </citation>
    <scope>NUCLEOTIDE SEQUENCE [LARGE SCALE GENOMIC DNA]</scope>
    <source>
        <strain evidence="10 11">GrpM-11</strain>
    </source>
</reference>
<keyword evidence="7 8" id="KW-0472">Membrane</keyword>
<evidence type="ECO:0000256" key="8">
    <source>
        <dbReference type="SAM" id="Phobius"/>
    </source>
</evidence>
<dbReference type="Gene3D" id="1.20.1250.20">
    <property type="entry name" value="MFS general substrate transporter like domains"/>
    <property type="match status" value="2"/>
</dbReference>
<dbReference type="InterPro" id="IPR000109">
    <property type="entry name" value="POT_fam"/>
</dbReference>
<evidence type="ECO:0000256" key="1">
    <source>
        <dbReference type="ARBA" id="ARBA00004651"/>
    </source>
</evidence>
<dbReference type="PROSITE" id="PS50850">
    <property type="entry name" value="MFS"/>
    <property type="match status" value="1"/>
</dbReference>
<evidence type="ECO:0000256" key="2">
    <source>
        <dbReference type="ARBA" id="ARBA00022448"/>
    </source>
</evidence>
<dbReference type="PANTHER" id="PTHR23517:SF15">
    <property type="entry name" value="PROTON-DEPENDENT OLIGOPEPTIDE FAMILY TRANSPORT PROTEIN"/>
    <property type="match status" value="1"/>
</dbReference>
<protein>
    <submittedName>
        <fullName evidence="10">Peptide MFS transporter</fullName>
    </submittedName>
</protein>
<evidence type="ECO:0000256" key="6">
    <source>
        <dbReference type="ARBA" id="ARBA00022989"/>
    </source>
</evidence>
<keyword evidence="6 8" id="KW-1133">Transmembrane helix</keyword>
<dbReference type="GO" id="GO:0015833">
    <property type="term" value="P:peptide transport"/>
    <property type="evidence" value="ECO:0007669"/>
    <property type="project" value="UniProtKB-KW"/>
</dbReference>
<evidence type="ECO:0000259" key="9">
    <source>
        <dbReference type="PROSITE" id="PS50850"/>
    </source>
</evidence>
<evidence type="ECO:0000313" key="10">
    <source>
        <dbReference type="EMBL" id="MBC2776458.1"/>
    </source>
</evidence>
<dbReference type="Pfam" id="PF00854">
    <property type="entry name" value="PTR2"/>
    <property type="match status" value="1"/>
</dbReference>
<feature type="transmembrane region" description="Helical" evidence="8">
    <location>
        <begin position="119"/>
        <end position="137"/>
    </location>
</feature>
<evidence type="ECO:0000256" key="5">
    <source>
        <dbReference type="ARBA" id="ARBA00022856"/>
    </source>
</evidence>
<feature type="transmembrane region" description="Helical" evidence="8">
    <location>
        <begin position="458"/>
        <end position="479"/>
    </location>
</feature>
<dbReference type="NCBIfam" id="TIGR00924">
    <property type="entry name" value="yjdL_sub1_fam"/>
    <property type="match status" value="1"/>
</dbReference>
<dbReference type="Proteomes" id="UP000564378">
    <property type="component" value="Unassembled WGS sequence"/>
</dbReference>
<keyword evidence="5" id="KW-0571">Peptide transport</keyword>
<feature type="transmembrane region" description="Helical" evidence="8">
    <location>
        <begin position="362"/>
        <end position="384"/>
    </location>
</feature>